<dbReference type="GeneTree" id="ENSGT00390000016526"/>
<dbReference type="Gene3D" id="3.40.1190.10">
    <property type="entry name" value="Mur-like, catalytic domain"/>
    <property type="match status" value="1"/>
</dbReference>
<dbReference type="STRING" id="51511.ENSCSAVP00000000811"/>
<dbReference type="GO" id="GO:0005829">
    <property type="term" value="C:cytosol"/>
    <property type="evidence" value="ECO:0007669"/>
    <property type="project" value="TreeGrafter"/>
</dbReference>
<dbReference type="GO" id="GO:0004326">
    <property type="term" value="F:tetrahydrofolylpolyglutamate synthase activity"/>
    <property type="evidence" value="ECO:0007669"/>
    <property type="project" value="InterPro"/>
</dbReference>
<evidence type="ECO:0000256" key="1">
    <source>
        <dbReference type="ARBA" id="ARBA00008276"/>
    </source>
</evidence>
<dbReference type="PROSITE" id="PS01011">
    <property type="entry name" value="FOLYLPOLYGLU_SYNT_1"/>
    <property type="match status" value="1"/>
</dbReference>
<dbReference type="InParanoid" id="H2Y663"/>
<proteinExistence type="inferred from homology"/>
<dbReference type="eggNOG" id="KOG2525">
    <property type="taxonomic scope" value="Eukaryota"/>
</dbReference>
<dbReference type="PANTHER" id="PTHR11136:SF5">
    <property type="entry name" value="FOLYLPOLYGLUTAMATE SYNTHASE, MITOCHONDRIAL"/>
    <property type="match status" value="1"/>
</dbReference>
<dbReference type="Proteomes" id="UP000007875">
    <property type="component" value="Unassembled WGS sequence"/>
</dbReference>
<dbReference type="GO" id="GO:0005524">
    <property type="term" value="F:ATP binding"/>
    <property type="evidence" value="ECO:0007669"/>
    <property type="project" value="UniProtKB-KW"/>
</dbReference>
<dbReference type="AlphaFoldDB" id="H2Y663"/>
<protein>
    <submittedName>
        <fullName evidence="5">Uncharacterized protein</fullName>
    </submittedName>
</protein>
<dbReference type="HOGENOM" id="CLU_015869_3_2_1"/>
<name>H2Y663_CIOSA</name>
<reference evidence="6" key="1">
    <citation type="submission" date="2003-08" db="EMBL/GenBank/DDBJ databases">
        <authorList>
            <person name="Birren B."/>
            <person name="Nusbaum C."/>
            <person name="Abebe A."/>
            <person name="Abouelleil A."/>
            <person name="Adekoya E."/>
            <person name="Ait-zahra M."/>
            <person name="Allen N."/>
            <person name="Allen T."/>
            <person name="An P."/>
            <person name="Anderson M."/>
            <person name="Anderson S."/>
            <person name="Arachchi H."/>
            <person name="Armbruster J."/>
            <person name="Bachantsang P."/>
            <person name="Baldwin J."/>
            <person name="Barry A."/>
            <person name="Bayul T."/>
            <person name="Blitshsteyn B."/>
            <person name="Bloom T."/>
            <person name="Blye J."/>
            <person name="Boguslavskiy L."/>
            <person name="Borowsky M."/>
            <person name="Boukhgalter B."/>
            <person name="Brunache A."/>
            <person name="Butler J."/>
            <person name="Calixte N."/>
            <person name="Calvo S."/>
            <person name="Camarata J."/>
            <person name="Campo K."/>
            <person name="Chang J."/>
            <person name="Cheshatsang Y."/>
            <person name="Citroen M."/>
            <person name="Collymore A."/>
            <person name="Considine T."/>
            <person name="Cook A."/>
            <person name="Cooke P."/>
            <person name="Corum B."/>
            <person name="Cuomo C."/>
            <person name="David R."/>
            <person name="Dawoe T."/>
            <person name="Degray S."/>
            <person name="Dodge S."/>
            <person name="Dooley K."/>
            <person name="Dorje P."/>
            <person name="Dorjee K."/>
            <person name="Dorris L."/>
            <person name="Duffey N."/>
            <person name="Dupes A."/>
            <person name="Elkins T."/>
            <person name="Engels R."/>
            <person name="Erickson J."/>
            <person name="Farina A."/>
            <person name="Faro S."/>
            <person name="Ferreira P."/>
            <person name="Fischer H."/>
            <person name="Fitzgerald M."/>
            <person name="Foley K."/>
            <person name="Gage D."/>
            <person name="Galagan J."/>
            <person name="Gearin G."/>
            <person name="Gnerre S."/>
            <person name="Gnirke A."/>
            <person name="Goyette A."/>
            <person name="Graham J."/>
            <person name="Grandbois E."/>
            <person name="Gyaltsen K."/>
            <person name="Hafez N."/>
            <person name="Hagopian D."/>
            <person name="Hagos B."/>
            <person name="Hall J."/>
            <person name="Hatcher B."/>
            <person name="Heller A."/>
            <person name="Higgins H."/>
            <person name="Honan T."/>
            <person name="Horn A."/>
            <person name="Houde N."/>
            <person name="Hughes L."/>
            <person name="Hulme W."/>
            <person name="Husby E."/>
            <person name="Iliev I."/>
            <person name="Jaffe D."/>
            <person name="Jones C."/>
            <person name="Kamal M."/>
            <person name="Kamat A."/>
            <person name="Kamvysselis M."/>
            <person name="Karlsson E."/>
            <person name="Kells C."/>
            <person name="Kieu A."/>
            <person name="Kisner P."/>
            <person name="Kodira C."/>
            <person name="Kulbokas E."/>
            <person name="Labutti K."/>
            <person name="Lama D."/>
            <person name="Landers T."/>
            <person name="Leger J."/>
            <person name="Levine S."/>
            <person name="Lewis D."/>
            <person name="Lewis T."/>
            <person name="Lindblad-toh K."/>
            <person name="Liu X."/>
            <person name="Lokyitsang T."/>
            <person name="Lokyitsang Y."/>
            <person name="Lucien O."/>
            <person name="Lui A."/>
            <person name="Ma L.J."/>
            <person name="Mabbitt R."/>
            <person name="Macdonald J."/>
            <person name="Maclean C."/>
            <person name="Major J."/>
            <person name="Manning J."/>
            <person name="Marabella R."/>
            <person name="Maru K."/>
            <person name="Matthews C."/>
            <person name="Mauceli E."/>
            <person name="Mccarthy M."/>
            <person name="Mcdonough S."/>
            <person name="Mcghee T."/>
            <person name="Meldrim J."/>
            <person name="Meneus L."/>
            <person name="Mesirov J."/>
            <person name="Mihalev A."/>
            <person name="Mihova T."/>
            <person name="Mikkelsen T."/>
            <person name="Mlenga V."/>
            <person name="Moru K."/>
            <person name="Mozes J."/>
            <person name="Mulrain L."/>
            <person name="Munson G."/>
            <person name="Naylor J."/>
            <person name="Newes C."/>
            <person name="Nguyen C."/>
            <person name="Nguyen N."/>
            <person name="Nguyen T."/>
            <person name="Nicol R."/>
            <person name="Nielsen C."/>
            <person name="Nizzari M."/>
            <person name="Norbu C."/>
            <person name="Norbu N."/>
            <person name="O'donnell P."/>
            <person name="Okoawo O."/>
            <person name="O'leary S."/>
            <person name="Omotosho B."/>
            <person name="O'neill K."/>
            <person name="Osman S."/>
            <person name="Parker S."/>
            <person name="Perrin D."/>
            <person name="Phunkhang P."/>
            <person name="Piqani B."/>
            <person name="Purcell S."/>
            <person name="Rachupka T."/>
            <person name="Ramasamy U."/>
            <person name="Rameau R."/>
            <person name="Ray V."/>
            <person name="Raymond C."/>
            <person name="Retta R."/>
            <person name="Richardson S."/>
            <person name="Rise C."/>
            <person name="Rodriguez J."/>
            <person name="Rogers J."/>
            <person name="Rogov P."/>
            <person name="Rutman M."/>
            <person name="Schupbach R."/>
            <person name="Seaman C."/>
            <person name="Settipalli S."/>
            <person name="Sharpe T."/>
            <person name="Sheridan J."/>
            <person name="Sherpa N."/>
            <person name="Shi J."/>
            <person name="Smirnov S."/>
            <person name="Smith C."/>
            <person name="Sougnez C."/>
            <person name="Spencer B."/>
            <person name="Stalker J."/>
            <person name="Stange-thomann N."/>
            <person name="Stavropoulos S."/>
            <person name="Stetson K."/>
            <person name="Stone C."/>
            <person name="Stone S."/>
            <person name="Stubbs M."/>
            <person name="Talamas J."/>
            <person name="Tchuinga P."/>
            <person name="Tenzing P."/>
            <person name="Tesfaye S."/>
            <person name="Theodore J."/>
            <person name="Thoulutsang Y."/>
            <person name="Topham K."/>
            <person name="Towey S."/>
            <person name="Tsamla T."/>
            <person name="Tsomo N."/>
            <person name="Vallee D."/>
            <person name="Vassiliev H."/>
            <person name="Venkataraman V."/>
            <person name="Vinson J."/>
            <person name="Vo A."/>
            <person name="Wade C."/>
            <person name="Wang S."/>
            <person name="Wangchuk T."/>
            <person name="Wangdi T."/>
            <person name="Whittaker C."/>
            <person name="Wilkinson J."/>
            <person name="Wu Y."/>
            <person name="Wyman D."/>
            <person name="Yadav S."/>
            <person name="Yang S."/>
            <person name="Yang X."/>
            <person name="Yeager S."/>
            <person name="Yee E."/>
            <person name="Young G."/>
            <person name="Zainoun J."/>
            <person name="Zembeck L."/>
            <person name="Zimmer A."/>
            <person name="Zody M."/>
            <person name="Lander E."/>
        </authorList>
    </citation>
    <scope>NUCLEOTIDE SEQUENCE [LARGE SCALE GENOMIC DNA]</scope>
</reference>
<comment type="similarity">
    <text evidence="1">Belongs to the folylpolyglutamate synthase family.</text>
</comment>
<organism evidence="5 6">
    <name type="scientific">Ciona savignyi</name>
    <name type="common">Pacific transparent sea squirt</name>
    <dbReference type="NCBI Taxonomy" id="51511"/>
    <lineage>
        <taxon>Eukaryota</taxon>
        <taxon>Metazoa</taxon>
        <taxon>Chordata</taxon>
        <taxon>Tunicata</taxon>
        <taxon>Ascidiacea</taxon>
        <taxon>Phlebobranchia</taxon>
        <taxon>Cionidae</taxon>
        <taxon>Ciona</taxon>
    </lineage>
</organism>
<keyword evidence="6" id="KW-1185">Reference proteome</keyword>
<dbReference type="PROSITE" id="PS01012">
    <property type="entry name" value="FOLYLPOLYGLU_SYNT_2"/>
    <property type="match status" value="1"/>
</dbReference>
<dbReference type="InterPro" id="IPR036565">
    <property type="entry name" value="Mur-like_cat_sf"/>
</dbReference>
<evidence type="ECO:0000256" key="3">
    <source>
        <dbReference type="ARBA" id="ARBA00022741"/>
    </source>
</evidence>
<keyword evidence="3" id="KW-0547">Nucleotide-binding</keyword>
<reference evidence="5" key="2">
    <citation type="submission" date="2025-08" db="UniProtKB">
        <authorList>
            <consortium name="Ensembl"/>
        </authorList>
    </citation>
    <scope>IDENTIFICATION</scope>
</reference>
<dbReference type="GO" id="GO:0005739">
    <property type="term" value="C:mitochondrion"/>
    <property type="evidence" value="ECO:0007669"/>
    <property type="project" value="TreeGrafter"/>
</dbReference>
<evidence type="ECO:0000313" key="5">
    <source>
        <dbReference type="Ensembl" id="ENSCSAVP00000000811.1"/>
    </source>
</evidence>
<reference evidence="5" key="3">
    <citation type="submission" date="2025-09" db="UniProtKB">
        <authorList>
            <consortium name="Ensembl"/>
        </authorList>
    </citation>
    <scope>IDENTIFICATION</scope>
</reference>
<dbReference type="SUPFAM" id="SSF53623">
    <property type="entry name" value="MurD-like peptide ligases, catalytic domain"/>
    <property type="match status" value="1"/>
</dbReference>
<dbReference type="NCBIfam" id="TIGR01499">
    <property type="entry name" value="folC"/>
    <property type="match status" value="1"/>
</dbReference>
<dbReference type="InterPro" id="IPR018109">
    <property type="entry name" value="Folylpolyglutamate_synth_CS"/>
</dbReference>
<evidence type="ECO:0000313" key="6">
    <source>
        <dbReference type="Proteomes" id="UP000007875"/>
    </source>
</evidence>
<accession>H2Y663</accession>
<evidence type="ECO:0000256" key="4">
    <source>
        <dbReference type="ARBA" id="ARBA00022840"/>
    </source>
</evidence>
<keyword evidence="2" id="KW-0436">Ligase</keyword>
<evidence type="ECO:0000256" key="2">
    <source>
        <dbReference type="ARBA" id="ARBA00022598"/>
    </source>
</evidence>
<sequence length="283" mass="31592">MFVAVNRIRCKASVLFRGYKQQMATEDVKYNEAVQTLNEMQCNRMLTSQQKMNGMGLVVMRELLHRINISNDDLNQLKIIHITGTKGKGSTCAFVDNILRKHGVKTGFYSSPHLLEVRERIRVNGRPISTDLFTQYFWEVFDLLKLTEHNYEVKVPSYFYMLTALALYVFKHEHVSATILEVGIGGAYDCTNVVPNPVCCGVASLGLDHTDLLGNTLGEIAWQKGGIFKRGATAFTVPQPDEGMKVLHQRADEVGADLKVAPPLESYPMGKGLPLGLSGDHQM</sequence>
<dbReference type="Ensembl" id="ENSCSAVT00000000820.1">
    <property type="protein sequence ID" value="ENSCSAVP00000000811.1"/>
    <property type="gene ID" value="ENSCSAVG00000000459.1"/>
</dbReference>
<dbReference type="OMA" id="MIVRERI"/>
<keyword evidence="4" id="KW-0067">ATP-binding</keyword>
<dbReference type="InterPro" id="IPR001645">
    <property type="entry name" value="Folylpolyglutamate_synth"/>
</dbReference>
<dbReference type="PANTHER" id="PTHR11136">
    <property type="entry name" value="FOLYLPOLYGLUTAMATE SYNTHASE-RELATED"/>
    <property type="match status" value="1"/>
</dbReference>
<dbReference type="UniPathway" id="UPA00850"/>